<dbReference type="SUPFAM" id="SSF52540">
    <property type="entry name" value="P-loop containing nucleoside triphosphate hydrolases"/>
    <property type="match status" value="1"/>
</dbReference>
<feature type="repeat" description="ANK" evidence="2">
    <location>
        <begin position="734"/>
        <end position="766"/>
    </location>
</feature>
<dbReference type="SMART" id="SM00248">
    <property type="entry name" value="ANK"/>
    <property type="match status" value="4"/>
</dbReference>
<evidence type="ECO:0000256" key="2">
    <source>
        <dbReference type="PROSITE-ProRule" id="PRU00023"/>
    </source>
</evidence>
<dbReference type="PANTHER" id="PTHR10039:SF16">
    <property type="entry name" value="GPI INOSITOL-DEACYLASE"/>
    <property type="match status" value="1"/>
</dbReference>
<dbReference type="PROSITE" id="PS50297">
    <property type="entry name" value="ANK_REP_REGION"/>
    <property type="match status" value="1"/>
</dbReference>
<sequence>SVAPPTLITPSSTIRAAEIAMPVTSDQVEVSGEGVIERLQQVLPTTTDFLSSHLPTSPPIAPVLNLGLVSVDTETTFALDQVGGPVEGAVDFLEQPSSILAAPPTSDLSASLPIPSVLNAEVMPAGQYSHEYKTMNIISAQNVITGSNYGLLNFGVDPNIQITLETMKDEQLVEKIYNWLSPPKESINYNAAYAILKSQPDACQWFLKGKTFLEWLKQPGFLWIKGKSGTGKTILSSAIIHDLLQRFNSATAYFFFDGRDSQKDLQLHDKLIRSLIWQFSLKCGGRVPKVLVNLYAHCGNGHQEPTLDDLQDILQRILDGFSSSFIILDALDECTEREKTLNWIQTFVLQKDINLGLHLIVTSRPEQEIKNKFESYHYLDLVEESENHELVTYVDYQLQNDSDLQKWDSETQKQVKLRLMEKADGMFRWVALQLNELKECQTKTDLKRQLADLPQGLEETYDRILLGIKKKDHSYVKLFLQWLSFAVRPLKLMELAATATVDLSGENGAEYKSDNELQDIKDVLKMCTSFVIESEGVIKLSHFSVKEYLISEYIQSHNMKEVKYFSVSEELSHSVISQICLAYLLQFNTPEPLHENLDVTSPLARYAAEHWIIHAHFDCKNKPQSSSVFALMMKLLTNENSAFVNWVQIHDIDRYYKDLQKQTGHNAKLLYYASLAGLTEASYDLLEMRADVNAQGGAFGNALQAALYGGHEAIAKLLIEKGADGADVNAQGGHYGNALQAASQTGHEAIAKLLIENGADVNAQGGHYGNAFQAASYAHNKAIAKLLIENGADVNS</sequence>
<dbReference type="PROSITE" id="PS50088">
    <property type="entry name" value="ANK_REPEAT"/>
    <property type="match status" value="1"/>
</dbReference>
<feature type="domain" description="NACHT" evidence="3">
    <location>
        <begin position="220"/>
        <end position="365"/>
    </location>
</feature>
<dbReference type="SUPFAM" id="SSF48403">
    <property type="entry name" value="Ankyrin repeat"/>
    <property type="match status" value="1"/>
</dbReference>
<dbReference type="PANTHER" id="PTHR10039">
    <property type="entry name" value="AMELOGENIN"/>
    <property type="match status" value="1"/>
</dbReference>
<dbReference type="InterPro" id="IPR007111">
    <property type="entry name" value="NACHT_NTPase"/>
</dbReference>
<dbReference type="AlphaFoldDB" id="A0A0C9XQ64"/>
<dbReference type="Gene3D" id="1.25.40.20">
    <property type="entry name" value="Ankyrin repeat-containing domain"/>
    <property type="match status" value="1"/>
</dbReference>
<gene>
    <name evidence="4" type="ORF">K443DRAFT_80490</name>
</gene>
<dbReference type="Pfam" id="PF22939">
    <property type="entry name" value="WHD_GPIID"/>
    <property type="match status" value="1"/>
</dbReference>
<dbReference type="Proteomes" id="UP000054477">
    <property type="component" value="Unassembled WGS sequence"/>
</dbReference>
<keyword evidence="5" id="KW-1185">Reference proteome</keyword>
<accession>A0A0C9XQ64</accession>
<name>A0A0C9XQ64_9AGAR</name>
<dbReference type="InterPro" id="IPR002110">
    <property type="entry name" value="Ankyrin_rpt"/>
</dbReference>
<evidence type="ECO:0000313" key="4">
    <source>
        <dbReference type="EMBL" id="KIJ99791.1"/>
    </source>
</evidence>
<dbReference type="Gene3D" id="3.40.50.300">
    <property type="entry name" value="P-loop containing nucleotide triphosphate hydrolases"/>
    <property type="match status" value="1"/>
</dbReference>
<evidence type="ECO:0000313" key="5">
    <source>
        <dbReference type="Proteomes" id="UP000054477"/>
    </source>
</evidence>
<protein>
    <recommendedName>
        <fullName evidence="3">NACHT domain-containing protein</fullName>
    </recommendedName>
</protein>
<dbReference type="STRING" id="1095629.A0A0C9XQ64"/>
<proteinExistence type="predicted"/>
<dbReference type="InterPro" id="IPR027417">
    <property type="entry name" value="P-loop_NTPase"/>
</dbReference>
<dbReference type="InterPro" id="IPR056884">
    <property type="entry name" value="NPHP3-like_N"/>
</dbReference>
<reference evidence="5" key="2">
    <citation type="submission" date="2015-01" db="EMBL/GenBank/DDBJ databases">
        <title>Evolutionary Origins and Diversification of the Mycorrhizal Mutualists.</title>
        <authorList>
            <consortium name="DOE Joint Genome Institute"/>
            <consortium name="Mycorrhizal Genomics Consortium"/>
            <person name="Kohler A."/>
            <person name="Kuo A."/>
            <person name="Nagy L.G."/>
            <person name="Floudas D."/>
            <person name="Copeland A."/>
            <person name="Barry K.W."/>
            <person name="Cichocki N."/>
            <person name="Veneault-Fourrey C."/>
            <person name="LaButti K."/>
            <person name="Lindquist E.A."/>
            <person name="Lipzen A."/>
            <person name="Lundell T."/>
            <person name="Morin E."/>
            <person name="Murat C."/>
            <person name="Riley R."/>
            <person name="Ohm R."/>
            <person name="Sun H."/>
            <person name="Tunlid A."/>
            <person name="Henrissat B."/>
            <person name="Grigoriev I.V."/>
            <person name="Hibbett D.S."/>
            <person name="Martin F."/>
        </authorList>
    </citation>
    <scope>NUCLEOTIDE SEQUENCE [LARGE SCALE GENOMIC DNA]</scope>
    <source>
        <strain evidence="5">LaAM-08-1</strain>
    </source>
</reference>
<evidence type="ECO:0000259" key="3">
    <source>
        <dbReference type="PROSITE" id="PS50837"/>
    </source>
</evidence>
<keyword evidence="2" id="KW-0040">ANK repeat</keyword>
<reference evidence="4 5" key="1">
    <citation type="submission" date="2014-04" db="EMBL/GenBank/DDBJ databases">
        <authorList>
            <consortium name="DOE Joint Genome Institute"/>
            <person name="Kuo A."/>
            <person name="Kohler A."/>
            <person name="Nagy L.G."/>
            <person name="Floudas D."/>
            <person name="Copeland A."/>
            <person name="Barry K.W."/>
            <person name="Cichocki N."/>
            <person name="Veneault-Fourrey C."/>
            <person name="LaButti K."/>
            <person name="Lindquist E.A."/>
            <person name="Lipzen A."/>
            <person name="Lundell T."/>
            <person name="Morin E."/>
            <person name="Murat C."/>
            <person name="Sun H."/>
            <person name="Tunlid A."/>
            <person name="Henrissat B."/>
            <person name="Grigoriev I.V."/>
            <person name="Hibbett D.S."/>
            <person name="Martin F."/>
            <person name="Nordberg H.P."/>
            <person name="Cantor M.N."/>
            <person name="Hua S.X."/>
        </authorList>
    </citation>
    <scope>NUCLEOTIDE SEQUENCE [LARGE SCALE GENOMIC DNA]</scope>
    <source>
        <strain evidence="4 5">LaAM-08-1</strain>
    </source>
</reference>
<feature type="non-terminal residue" evidence="4">
    <location>
        <position position="1"/>
    </location>
</feature>
<dbReference type="PROSITE" id="PS50837">
    <property type="entry name" value="NACHT"/>
    <property type="match status" value="1"/>
</dbReference>
<feature type="non-terminal residue" evidence="4">
    <location>
        <position position="796"/>
    </location>
</feature>
<dbReference type="InterPro" id="IPR036770">
    <property type="entry name" value="Ankyrin_rpt-contain_sf"/>
</dbReference>
<dbReference type="Pfam" id="PF24883">
    <property type="entry name" value="NPHP3_N"/>
    <property type="match status" value="1"/>
</dbReference>
<dbReference type="HOGENOM" id="CLU_000288_34_23_1"/>
<keyword evidence="1" id="KW-0677">Repeat</keyword>
<dbReference type="EMBL" id="KN838639">
    <property type="protein sequence ID" value="KIJ99791.1"/>
    <property type="molecule type" value="Genomic_DNA"/>
</dbReference>
<dbReference type="OrthoDB" id="194358at2759"/>
<dbReference type="InterPro" id="IPR054471">
    <property type="entry name" value="GPIID_WHD"/>
</dbReference>
<organism evidence="4 5">
    <name type="scientific">Laccaria amethystina LaAM-08-1</name>
    <dbReference type="NCBI Taxonomy" id="1095629"/>
    <lineage>
        <taxon>Eukaryota</taxon>
        <taxon>Fungi</taxon>
        <taxon>Dikarya</taxon>
        <taxon>Basidiomycota</taxon>
        <taxon>Agaricomycotina</taxon>
        <taxon>Agaricomycetes</taxon>
        <taxon>Agaricomycetidae</taxon>
        <taxon>Agaricales</taxon>
        <taxon>Agaricineae</taxon>
        <taxon>Hydnangiaceae</taxon>
        <taxon>Laccaria</taxon>
    </lineage>
</organism>
<dbReference type="Pfam" id="PF12796">
    <property type="entry name" value="Ank_2"/>
    <property type="match status" value="1"/>
</dbReference>
<evidence type="ECO:0000256" key="1">
    <source>
        <dbReference type="ARBA" id="ARBA00022737"/>
    </source>
</evidence>